<dbReference type="EMBL" id="RDQH01000335">
    <property type="protein sequence ID" value="RXH88867.1"/>
    <property type="molecule type" value="Genomic_DNA"/>
</dbReference>
<dbReference type="Proteomes" id="UP000290289">
    <property type="component" value="Chromosome 9"/>
</dbReference>
<dbReference type="Gene3D" id="3.30.420.10">
    <property type="entry name" value="Ribonuclease H-like superfamily/Ribonuclease H"/>
    <property type="match status" value="1"/>
</dbReference>
<feature type="compositionally biased region" description="Basic and acidic residues" evidence="1">
    <location>
        <begin position="38"/>
        <end position="54"/>
    </location>
</feature>
<dbReference type="InterPro" id="IPR044730">
    <property type="entry name" value="RNase_H-like_dom_plant"/>
</dbReference>
<dbReference type="InterPro" id="IPR052929">
    <property type="entry name" value="RNase_H-like_EbsB-rel"/>
</dbReference>
<keyword evidence="4" id="KW-1185">Reference proteome</keyword>
<evidence type="ECO:0000313" key="4">
    <source>
        <dbReference type="Proteomes" id="UP000290289"/>
    </source>
</evidence>
<accession>A0A498J2Q3</accession>
<dbReference type="PANTHER" id="PTHR47074">
    <property type="entry name" value="BNAC02G40300D PROTEIN"/>
    <property type="match status" value="1"/>
</dbReference>
<dbReference type="InterPro" id="IPR036397">
    <property type="entry name" value="RNaseH_sf"/>
</dbReference>
<evidence type="ECO:0000259" key="2">
    <source>
        <dbReference type="Pfam" id="PF13456"/>
    </source>
</evidence>
<dbReference type="InterPro" id="IPR012337">
    <property type="entry name" value="RNaseH-like_sf"/>
</dbReference>
<name>A0A498J2Q3_MALDO</name>
<dbReference type="PANTHER" id="PTHR47074:SF11">
    <property type="entry name" value="REVERSE TRANSCRIPTASE-LIKE PROTEIN"/>
    <property type="match status" value="1"/>
</dbReference>
<protein>
    <recommendedName>
        <fullName evidence="2">RNase H type-1 domain-containing protein</fullName>
    </recommendedName>
</protein>
<proteinExistence type="predicted"/>
<feature type="region of interest" description="Disordered" evidence="1">
    <location>
        <begin position="1"/>
        <end position="58"/>
    </location>
</feature>
<evidence type="ECO:0000256" key="1">
    <source>
        <dbReference type="SAM" id="MobiDB-lite"/>
    </source>
</evidence>
<dbReference type="Pfam" id="PF13456">
    <property type="entry name" value="RVT_3"/>
    <property type="match status" value="1"/>
</dbReference>
<feature type="domain" description="RNase H type-1" evidence="2">
    <location>
        <begin position="83"/>
        <end position="167"/>
    </location>
</feature>
<dbReference type="GO" id="GO:0003676">
    <property type="term" value="F:nucleic acid binding"/>
    <property type="evidence" value="ECO:0007669"/>
    <property type="project" value="InterPro"/>
</dbReference>
<dbReference type="STRING" id="3750.A0A498J2Q3"/>
<dbReference type="AlphaFoldDB" id="A0A498J2Q3"/>
<sequence>MQYGGVQSRGGDDAHWNDNGSDDDVNVGGGGEGPSHGFQKDVKELKDLQKDPKSPEGQSMFIFHRPQHVSNKRQVGKAGLVFNNTAMAEVAVIRVALMVCIEMDCDKVEIESDSQVIISMLNREYVVDATLECLIHDIGHLASQLGSVRFVFVKRNGNAVAHAVASYVASHGSSFHWDAFGPEF</sequence>
<dbReference type="CDD" id="cd06222">
    <property type="entry name" value="RNase_H_like"/>
    <property type="match status" value="1"/>
</dbReference>
<dbReference type="GO" id="GO:0004523">
    <property type="term" value="F:RNA-DNA hybrid ribonuclease activity"/>
    <property type="evidence" value="ECO:0007669"/>
    <property type="project" value="InterPro"/>
</dbReference>
<gene>
    <name evidence="3" type="ORF">DVH24_000466</name>
</gene>
<reference evidence="3 4" key="1">
    <citation type="submission" date="2018-10" db="EMBL/GenBank/DDBJ databases">
        <title>A high-quality apple genome assembly.</title>
        <authorList>
            <person name="Hu J."/>
        </authorList>
    </citation>
    <scope>NUCLEOTIDE SEQUENCE [LARGE SCALE GENOMIC DNA]</scope>
    <source>
        <strain evidence="4">cv. HFTH1</strain>
        <tissue evidence="3">Young leaf</tissue>
    </source>
</reference>
<dbReference type="SUPFAM" id="SSF53098">
    <property type="entry name" value="Ribonuclease H-like"/>
    <property type="match status" value="1"/>
</dbReference>
<evidence type="ECO:0000313" key="3">
    <source>
        <dbReference type="EMBL" id="RXH88867.1"/>
    </source>
</evidence>
<organism evidence="3 4">
    <name type="scientific">Malus domestica</name>
    <name type="common">Apple</name>
    <name type="synonym">Pyrus malus</name>
    <dbReference type="NCBI Taxonomy" id="3750"/>
    <lineage>
        <taxon>Eukaryota</taxon>
        <taxon>Viridiplantae</taxon>
        <taxon>Streptophyta</taxon>
        <taxon>Embryophyta</taxon>
        <taxon>Tracheophyta</taxon>
        <taxon>Spermatophyta</taxon>
        <taxon>Magnoliopsida</taxon>
        <taxon>eudicotyledons</taxon>
        <taxon>Gunneridae</taxon>
        <taxon>Pentapetalae</taxon>
        <taxon>rosids</taxon>
        <taxon>fabids</taxon>
        <taxon>Rosales</taxon>
        <taxon>Rosaceae</taxon>
        <taxon>Amygdaloideae</taxon>
        <taxon>Maleae</taxon>
        <taxon>Malus</taxon>
    </lineage>
</organism>
<comment type="caution">
    <text evidence="3">The sequence shown here is derived from an EMBL/GenBank/DDBJ whole genome shotgun (WGS) entry which is preliminary data.</text>
</comment>
<dbReference type="InterPro" id="IPR002156">
    <property type="entry name" value="RNaseH_domain"/>
</dbReference>